<dbReference type="PANTHER" id="PTHR33164">
    <property type="entry name" value="TRANSCRIPTIONAL REGULATOR, MARR FAMILY"/>
    <property type="match status" value="1"/>
</dbReference>
<dbReference type="OrthoDB" id="162531at2"/>
<dbReference type="InterPro" id="IPR036388">
    <property type="entry name" value="WH-like_DNA-bd_sf"/>
</dbReference>
<feature type="domain" description="HTH marR-type" evidence="1">
    <location>
        <begin position="35"/>
        <end position="175"/>
    </location>
</feature>
<dbReference type="Pfam" id="PF12802">
    <property type="entry name" value="MarR_2"/>
    <property type="match status" value="1"/>
</dbReference>
<dbReference type="PANTHER" id="PTHR33164:SF43">
    <property type="entry name" value="HTH-TYPE TRANSCRIPTIONAL REPRESSOR YETL"/>
    <property type="match status" value="1"/>
</dbReference>
<evidence type="ECO:0000313" key="2">
    <source>
        <dbReference type="EMBL" id="PFG30640.1"/>
    </source>
</evidence>
<dbReference type="SMART" id="SM00347">
    <property type="entry name" value="HTH_MARR"/>
    <property type="match status" value="1"/>
</dbReference>
<dbReference type="PROSITE" id="PS50995">
    <property type="entry name" value="HTH_MARR_2"/>
    <property type="match status" value="1"/>
</dbReference>
<sequence length="197" mass="21553">MIVIVPEGKNDADPSIRYFAADPSLVDTSQLSSADVEQCIEVMEAVRQWREADRALTEASRRYMRLNDTDMRAIRFVIRRQEQGSLPTPKDIGREVGISSASTTKLVDRLVAGGHVVRVPHPNDRRTTCITVTSSTRRAARETVGRQHARRFAVAAALSAPDRATVVRFLTDLAAADVPTGALANIEQADAQALDSD</sequence>
<dbReference type="GO" id="GO:0006950">
    <property type="term" value="P:response to stress"/>
    <property type="evidence" value="ECO:0007669"/>
    <property type="project" value="TreeGrafter"/>
</dbReference>
<dbReference type="InterPro" id="IPR039422">
    <property type="entry name" value="MarR/SlyA-like"/>
</dbReference>
<accession>A0A2A9DXI6</accession>
<dbReference type="SUPFAM" id="SSF46785">
    <property type="entry name" value="Winged helix' DNA-binding domain"/>
    <property type="match status" value="1"/>
</dbReference>
<dbReference type="InterPro" id="IPR036390">
    <property type="entry name" value="WH_DNA-bd_sf"/>
</dbReference>
<dbReference type="GO" id="GO:0003700">
    <property type="term" value="F:DNA-binding transcription factor activity"/>
    <property type="evidence" value="ECO:0007669"/>
    <property type="project" value="InterPro"/>
</dbReference>
<dbReference type="InterPro" id="IPR000835">
    <property type="entry name" value="HTH_MarR-typ"/>
</dbReference>
<dbReference type="Gene3D" id="1.10.10.10">
    <property type="entry name" value="Winged helix-like DNA-binding domain superfamily/Winged helix DNA-binding domain"/>
    <property type="match status" value="1"/>
</dbReference>
<proteinExistence type="predicted"/>
<evidence type="ECO:0000259" key="1">
    <source>
        <dbReference type="PROSITE" id="PS50995"/>
    </source>
</evidence>
<keyword evidence="3" id="KW-1185">Reference proteome</keyword>
<dbReference type="EMBL" id="PDJE01000001">
    <property type="protein sequence ID" value="PFG30640.1"/>
    <property type="molecule type" value="Genomic_DNA"/>
</dbReference>
<protein>
    <submittedName>
        <fullName evidence="2">MarR family transcriptional regulator</fullName>
    </submittedName>
</protein>
<dbReference type="Proteomes" id="UP000221369">
    <property type="component" value="Unassembled WGS sequence"/>
</dbReference>
<evidence type="ECO:0000313" key="3">
    <source>
        <dbReference type="Proteomes" id="UP000221369"/>
    </source>
</evidence>
<gene>
    <name evidence="2" type="ORF">ATJ78_1575</name>
</gene>
<organism evidence="2 3">
    <name type="scientific">Paramicrobacterium agarici</name>
    <dbReference type="NCBI Taxonomy" id="630514"/>
    <lineage>
        <taxon>Bacteria</taxon>
        <taxon>Bacillati</taxon>
        <taxon>Actinomycetota</taxon>
        <taxon>Actinomycetes</taxon>
        <taxon>Micrococcales</taxon>
        <taxon>Microbacteriaceae</taxon>
        <taxon>Paramicrobacterium</taxon>
    </lineage>
</organism>
<dbReference type="AlphaFoldDB" id="A0A2A9DXI6"/>
<name>A0A2A9DXI6_9MICO</name>
<reference evidence="2 3" key="1">
    <citation type="submission" date="2017-10" db="EMBL/GenBank/DDBJ databases">
        <title>Sequencing the genomes of 1000 actinobacteria strains.</title>
        <authorList>
            <person name="Klenk H.-P."/>
        </authorList>
    </citation>
    <scope>NUCLEOTIDE SEQUENCE [LARGE SCALE GENOMIC DNA]</scope>
    <source>
        <strain evidence="2 3">DSM 21798</strain>
    </source>
</reference>
<dbReference type="RefSeq" id="WP_098407072.1">
    <property type="nucleotide sequence ID" value="NZ_PDJE01000001.1"/>
</dbReference>
<comment type="caution">
    <text evidence="2">The sequence shown here is derived from an EMBL/GenBank/DDBJ whole genome shotgun (WGS) entry which is preliminary data.</text>
</comment>